<dbReference type="Pfam" id="PF00933">
    <property type="entry name" value="Glyco_hydro_3"/>
    <property type="match status" value="1"/>
</dbReference>
<keyword evidence="2 5" id="KW-0378">Hydrolase</keyword>
<dbReference type="InterPro" id="IPR017853">
    <property type="entry name" value="GH"/>
</dbReference>
<evidence type="ECO:0000256" key="2">
    <source>
        <dbReference type="ARBA" id="ARBA00022801"/>
    </source>
</evidence>
<reference evidence="5" key="1">
    <citation type="submission" date="2021-01" db="EMBL/GenBank/DDBJ databases">
        <title>Whole genome shotgun sequence of Planosporangium mesophilum NBRC 109066.</title>
        <authorList>
            <person name="Komaki H."/>
            <person name="Tamura T."/>
        </authorList>
    </citation>
    <scope>NUCLEOTIDE SEQUENCE</scope>
    <source>
        <strain evidence="5">NBRC 109066</strain>
    </source>
</reference>
<dbReference type="EMBL" id="BOON01000001">
    <property type="protein sequence ID" value="GII20430.1"/>
    <property type="molecule type" value="Genomic_DNA"/>
</dbReference>
<evidence type="ECO:0000313" key="6">
    <source>
        <dbReference type="Proteomes" id="UP000599074"/>
    </source>
</evidence>
<dbReference type="InterPro" id="IPR050226">
    <property type="entry name" value="NagZ_Beta-hexosaminidase"/>
</dbReference>
<feature type="domain" description="Glycoside hydrolase family 3 N-terminal" evidence="4">
    <location>
        <begin position="37"/>
        <end position="328"/>
    </location>
</feature>
<dbReference type="PANTHER" id="PTHR30480">
    <property type="entry name" value="BETA-HEXOSAMINIDASE-RELATED"/>
    <property type="match status" value="1"/>
</dbReference>
<dbReference type="PRINTS" id="PR00133">
    <property type="entry name" value="GLHYDRLASE3"/>
</dbReference>
<protein>
    <submittedName>
        <fullName evidence="5">Hydrolase</fullName>
    </submittedName>
</protein>
<dbReference type="SUPFAM" id="SSF51445">
    <property type="entry name" value="(Trans)glycosidases"/>
    <property type="match status" value="1"/>
</dbReference>
<gene>
    <name evidence="5" type="ORF">Pme01_00270</name>
</gene>
<dbReference type="Gene3D" id="3.20.20.300">
    <property type="entry name" value="Glycoside hydrolase, family 3, N-terminal domain"/>
    <property type="match status" value="1"/>
</dbReference>
<dbReference type="GO" id="GO:0009254">
    <property type="term" value="P:peptidoglycan turnover"/>
    <property type="evidence" value="ECO:0007669"/>
    <property type="project" value="TreeGrafter"/>
</dbReference>
<dbReference type="GO" id="GO:0005975">
    <property type="term" value="P:carbohydrate metabolic process"/>
    <property type="evidence" value="ECO:0007669"/>
    <property type="project" value="InterPro"/>
</dbReference>
<keyword evidence="3" id="KW-0326">Glycosidase</keyword>
<sequence length="527" mass="53344">MAGQRSDHLLRLADAVLQPGFVGTTPPDWVRRRLAGGLGGVALFGRNIVDPAQVAALTEALRAENPYAIVAVDEEAGDVTRLESRTGSSRPGNLALGAVDDPELTEAVARDLGYELAAVGVTLNYAPDADVNSDADNPVIGVRSFGSDAGLVARHTAAWVRGLQSAGVAACAKHFPGHGNTNVDSHHAAPTIGATRDELYACELVPFRAAIEAGVRAIMSAHLFVPAVDPELPATLSRRLLTEVLRGDLGFDGLIVTDGIEMAAVAEPYGLTGAAVRALAAGADAVCVGGETADEETAAALRDAIVDAVSAGLLTEERLAEAAERVGRLGRWAAECASRTASGVPAELNGHGTGDGDGLNGHAAPLGLVAARRALRLSADGTGGPLPLAALPLVAAPHVVEFVAPGNLAIGPDTPWGVAEPLGGLLPGTTAVRVSAAELDVAGPSGAGLSEVALAPATGRPLVLVVRDAHRHPWMAGALRTLLAARPDAIVVEMGVPAVRPGRVHLATFGASRANGLAAAEVLAGVA</sequence>
<evidence type="ECO:0000256" key="1">
    <source>
        <dbReference type="ARBA" id="ARBA00005336"/>
    </source>
</evidence>
<dbReference type="RefSeq" id="WP_168113261.1">
    <property type="nucleotide sequence ID" value="NZ_BOON01000001.1"/>
</dbReference>
<accession>A0A8J3TF72</accession>
<proteinExistence type="inferred from homology"/>
<name>A0A8J3TF72_9ACTN</name>
<comment type="similarity">
    <text evidence="1">Belongs to the glycosyl hydrolase 3 family.</text>
</comment>
<evidence type="ECO:0000313" key="5">
    <source>
        <dbReference type="EMBL" id="GII20430.1"/>
    </source>
</evidence>
<dbReference type="InterPro" id="IPR001764">
    <property type="entry name" value="Glyco_hydro_3_N"/>
</dbReference>
<dbReference type="FunFam" id="3.20.20.300:FF:000018">
    <property type="entry name" value="Sugar hydrolase"/>
    <property type="match status" value="1"/>
</dbReference>
<dbReference type="GO" id="GO:0004553">
    <property type="term" value="F:hydrolase activity, hydrolyzing O-glycosyl compounds"/>
    <property type="evidence" value="ECO:0007669"/>
    <property type="project" value="InterPro"/>
</dbReference>
<organism evidence="5 6">
    <name type="scientific">Planosporangium mesophilum</name>
    <dbReference type="NCBI Taxonomy" id="689768"/>
    <lineage>
        <taxon>Bacteria</taxon>
        <taxon>Bacillati</taxon>
        <taxon>Actinomycetota</taxon>
        <taxon>Actinomycetes</taxon>
        <taxon>Micromonosporales</taxon>
        <taxon>Micromonosporaceae</taxon>
        <taxon>Planosporangium</taxon>
    </lineage>
</organism>
<comment type="caution">
    <text evidence="5">The sequence shown here is derived from an EMBL/GenBank/DDBJ whole genome shotgun (WGS) entry which is preliminary data.</text>
</comment>
<evidence type="ECO:0000259" key="4">
    <source>
        <dbReference type="Pfam" id="PF00933"/>
    </source>
</evidence>
<dbReference type="AlphaFoldDB" id="A0A8J3TF72"/>
<dbReference type="PANTHER" id="PTHR30480:SF16">
    <property type="entry name" value="GLYCOSIDE HYDROLASE FAMILY 3 DOMAIN PROTEIN"/>
    <property type="match status" value="1"/>
</dbReference>
<keyword evidence="6" id="KW-1185">Reference proteome</keyword>
<dbReference type="Proteomes" id="UP000599074">
    <property type="component" value="Unassembled WGS sequence"/>
</dbReference>
<dbReference type="InterPro" id="IPR036962">
    <property type="entry name" value="Glyco_hydro_3_N_sf"/>
</dbReference>
<evidence type="ECO:0000256" key="3">
    <source>
        <dbReference type="ARBA" id="ARBA00023295"/>
    </source>
</evidence>